<dbReference type="Pfam" id="PF01344">
    <property type="entry name" value="Kelch_1"/>
    <property type="match status" value="1"/>
</dbReference>
<dbReference type="EMBL" id="BMAT01011420">
    <property type="protein sequence ID" value="GFR72527.1"/>
    <property type="molecule type" value="Genomic_DNA"/>
</dbReference>
<evidence type="ECO:0000313" key="5">
    <source>
        <dbReference type="EMBL" id="GFR72527.1"/>
    </source>
</evidence>
<dbReference type="PANTHER" id="PTHR24412:SF272">
    <property type="entry name" value="KELCH-LIKE PROTEIN DIABLO"/>
    <property type="match status" value="1"/>
</dbReference>
<organism evidence="5 6">
    <name type="scientific">Elysia marginata</name>
    <dbReference type="NCBI Taxonomy" id="1093978"/>
    <lineage>
        <taxon>Eukaryota</taxon>
        <taxon>Metazoa</taxon>
        <taxon>Spiralia</taxon>
        <taxon>Lophotrochozoa</taxon>
        <taxon>Mollusca</taxon>
        <taxon>Gastropoda</taxon>
        <taxon>Heterobranchia</taxon>
        <taxon>Euthyneura</taxon>
        <taxon>Panpulmonata</taxon>
        <taxon>Sacoglossa</taxon>
        <taxon>Placobranchoidea</taxon>
        <taxon>Plakobranchidae</taxon>
        <taxon>Elysia</taxon>
    </lineage>
</organism>
<dbReference type="InterPro" id="IPR011333">
    <property type="entry name" value="SKP1/BTB/POZ_sf"/>
</dbReference>
<evidence type="ECO:0000256" key="3">
    <source>
        <dbReference type="SAM" id="MobiDB-lite"/>
    </source>
</evidence>
<keyword evidence="2" id="KW-0677">Repeat</keyword>
<dbReference type="SUPFAM" id="SSF54695">
    <property type="entry name" value="POZ domain"/>
    <property type="match status" value="1"/>
</dbReference>
<dbReference type="InterPro" id="IPR011705">
    <property type="entry name" value="BACK"/>
</dbReference>
<dbReference type="InterPro" id="IPR000210">
    <property type="entry name" value="BTB/POZ_dom"/>
</dbReference>
<dbReference type="InterPro" id="IPR015915">
    <property type="entry name" value="Kelch-typ_b-propeller"/>
</dbReference>
<feature type="domain" description="BTB" evidence="4">
    <location>
        <begin position="254"/>
        <end position="285"/>
    </location>
</feature>
<keyword evidence="6" id="KW-1185">Reference proteome</keyword>
<name>A0AAV4FH11_9GAST</name>
<feature type="region of interest" description="Disordered" evidence="3">
    <location>
        <begin position="63"/>
        <end position="87"/>
    </location>
</feature>
<evidence type="ECO:0000256" key="1">
    <source>
        <dbReference type="ARBA" id="ARBA00022441"/>
    </source>
</evidence>
<dbReference type="InterPro" id="IPR006652">
    <property type="entry name" value="Kelch_1"/>
</dbReference>
<feature type="compositionally biased region" description="Polar residues" evidence="3">
    <location>
        <begin position="339"/>
        <end position="356"/>
    </location>
</feature>
<dbReference type="AlphaFoldDB" id="A0AAV4FH11"/>
<evidence type="ECO:0000256" key="2">
    <source>
        <dbReference type="ARBA" id="ARBA00022737"/>
    </source>
</evidence>
<keyword evidence="1" id="KW-0880">Kelch repeat</keyword>
<dbReference type="PANTHER" id="PTHR24412">
    <property type="entry name" value="KELCH PROTEIN"/>
    <property type="match status" value="1"/>
</dbReference>
<dbReference type="Gene3D" id="1.25.40.420">
    <property type="match status" value="1"/>
</dbReference>
<dbReference type="SUPFAM" id="SSF117281">
    <property type="entry name" value="Kelch motif"/>
    <property type="match status" value="1"/>
</dbReference>
<dbReference type="SMART" id="SM00612">
    <property type="entry name" value="Kelch"/>
    <property type="match status" value="2"/>
</dbReference>
<comment type="caution">
    <text evidence="5">The sequence shown here is derived from an EMBL/GenBank/DDBJ whole genome shotgun (WGS) entry which is preliminary data.</text>
</comment>
<dbReference type="Proteomes" id="UP000762676">
    <property type="component" value="Unassembled WGS sequence"/>
</dbReference>
<reference evidence="5 6" key="1">
    <citation type="journal article" date="2021" name="Elife">
        <title>Chloroplast acquisition without the gene transfer in kleptoplastic sea slugs, Plakobranchus ocellatus.</title>
        <authorList>
            <person name="Maeda T."/>
            <person name="Takahashi S."/>
            <person name="Yoshida T."/>
            <person name="Shimamura S."/>
            <person name="Takaki Y."/>
            <person name="Nagai Y."/>
            <person name="Toyoda A."/>
            <person name="Suzuki Y."/>
            <person name="Arimoto A."/>
            <person name="Ishii H."/>
            <person name="Satoh N."/>
            <person name="Nishiyama T."/>
            <person name="Hasebe M."/>
            <person name="Maruyama T."/>
            <person name="Minagawa J."/>
            <person name="Obokata J."/>
            <person name="Shigenobu S."/>
        </authorList>
    </citation>
    <scope>NUCLEOTIDE SEQUENCE [LARGE SCALE GENOMIC DNA]</scope>
</reference>
<feature type="compositionally biased region" description="Polar residues" evidence="3">
    <location>
        <begin position="1"/>
        <end position="18"/>
    </location>
</feature>
<dbReference type="Pfam" id="PF00651">
    <property type="entry name" value="BTB"/>
    <property type="match status" value="1"/>
</dbReference>
<dbReference type="Gene3D" id="3.30.710.10">
    <property type="entry name" value="Potassium Channel Kv1.1, Chain A"/>
    <property type="match status" value="1"/>
</dbReference>
<dbReference type="Pfam" id="PF07707">
    <property type="entry name" value="BACK"/>
    <property type="match status" value="1"/>
</dbReference>
<feature type="region of interest" description="Disordered" evidence="3">
    <location>
        <begin position="306"/>
        <end position="356"/>
    </location>
</feature>
<feature type="region of interest" description="Disordered" evidence="3">
    <location>
        <begin position="1"/>
        <end position="23"/>
    </location>
</feature>
<dbReference type="Gene3D" id="2.120.10.80">
    <property type="entry name" value="Kelch-type beta propeller"/>
    <property type="match status" value="1"/>
</dbReference>
<evidence type="ECO:0000259" key="4">
    <source>
        <dbReference type="PROSITE" id="PS50097"/>
    </source>
</evidence>
<dbReference type="PROSITE" id="PS50097">
    <property type="entry name" value="BTB"/>
    <property type="match status" value="1"/>
</dbReference>
<feature type="compositionally biased region" description="Polar residues" evidence="3">
    <location>
        <begin position="158"/>
        <end position="172"/>
    </location>
</feature>
<sequence length="846" mass="93459">MSKESFNNGQTASLSSDKSFMKRDWRRDYGKAEKIAEAVTADITADTTCLQDKTVNAPRVFPTTNHNDSSSINNNINNNNNNSVSQITKPKDDKICKIEVVRSCRRADKDSATAVNEGYPSGGINNNNNINCSQLSMQHRVEKTEFRPEALDTKHPTGDSSNNNKAMSSTNSDVPCIVDNLVMETEKVTPNSASIEATNQEWKSKPVSPGRDPLTPEVNNSAAAQEMTFTDPRQSQVFQMLTGLQQLRKDTEFTDITVRVQDAEYRCHSFVLALSSPYLRALVKDCGLHDTETKFRELQIADATDTTKRCSPAERAETDEKGDEDISGKDQQNEEKSTKGNYPSKLTQTSLTQDGVTSRGEVDKMVTLKGVEPGLFSKMLDFMHCCFEDVLTEANCLEMLLASSTVQLPHLRRACATFVTDTLSAGNVYRVMQLCDSGYSSLFEPRIMKKAHQVIRENFPQLCLADEFLRLGRHVMIPLLADSMLHTRSEMEVLHALISNLDYNERMAWPRHNSISRCLFSTRDLILWTADRDKGLHFYSIIDGQHHKVTSFGQLTAPQHTSSTTTTSGASAATGSGNFSFDSTSSVCCYGDKIFFTGGEFNTDMVWSVDTGSGEVKVHSKMPRGRKFHSMVASKGCVYCLGGQDKRGYTVLEDVDAYIINKDMWVKVGHLAVPAYNMSAAVCGGAVYLVGGLDHAGQPLRIIQCFIALRSGLYSAFKVEVSNMPPSLLSARAVACGLEKTIYIVCGHGEVYQFEPERQCLSPVTTLKNLSENPRVRFGLAYVGGCLVVIGGHRLGLVMHEPIRSVCLDIASKTEVRDYSPMLPGDIVNTCLAAKLSSNILRLFNE</sequence>
<dbReference type="SMART" id="SM00225">
    <property type="entry name" value="BTB"/>
    <property type="match status" value="1"/>
</dbReference>
<feature type="compositionally biased region" description="Basic and acidic residues" evidence="3">
    <location>
        <begin position="306"/>
        <end position="338"/>
    </location>
</feature>
<protein>
    <submittedName>
        <fullName evidence="5">Kelch repeat and BTB domain-containing protein 4</fullName>
    </submittedName>
</protein>
<accession>A0AAV4FH11</accession>
<feature type="region of interest" description="Disordered" evidence="3">
    <location>
        <begin position="150"/>
        <end position="172"/>
    </location>
</feature>
<proteinExistence type="predicted"/>
<feature type="compositionally biased region" description="Low complexity" evidence="3">
    <location>
        <begin position="65"/>
        <end position="83"/>
    </location>
</feature>
<evidence type="ECO:0000313" key="6">
    <source>
        <dbReference type="Proteomes" id="UP000762676"/>
    </source>
</evidence>
<gene>
    <name evidence="5" type="ORF">ElyMa_005708100</name>
</gene>